<protein>
    <recommendedName>
        <fullName evidence="2">TPM domain-containing protein</fullName>
    </recommendedName>
</protein>
<proteinExistence type="predicted"/>
<dbReference type="Pfam" id="PF04536">
    <property type="entry name" value="TPM_phosphatase"/>
    <property type="match status" value="1"/>
</dbReference>
<dbReference type="Proteomes" id="UP000184212">
    <property type="component" value="Unassembled WGS sequence"/>
</dbReference>
<reference evidence="3 4" key="1">
    <citation type="submission" date="2016-11" db="EMBL/GenBank/DDBJ databases">
        <authorList>
            <person name="Jaros S."/>
            <person name="Januszkiewicz K."/>
            <person name="Wedrychowicz H."/>
        </authorList>
    </citation>
    <scope>NUCLEOTIDE SEQUENCE [LARGE SCALE GENOMIC DNA]</scope>
    <source>
        <strain evidence="3 4">DSM 24574</strain>
    </source>
</reference>
<dbReference type="Gene3D" id="3.10.310.50">
    <property type="match status" value="1"/>
</dbReference>
<evidence type="ECO:0000259" key="2">
    <source>
        <dbReference type="Pfam" id="PF04536"/>
    </source>
</evidence>
<keyword evidence="1" id="KW-0472">Membrane</keyword>
<dbReference type="EMBL" id="FQWQ01000006">
    <property type="protein sequence ID" value="SHH99320.1"/>
    <property type="molecule type" value="Genomic_DNA"/>
</dbReference>
<name>A0A1M5XHM4_9BACT</name>
<dbReference type="OrthoDB" id="9810918at2"/>
<dbReference type="PANTHER" id="PTHR30373">
    <property type="entry name" value="UPF0603 PROTEIN YGCG"/>
    <property type="match status" value="1"/>
</dbReference>
<dbReference type="PANTHER" id="PTHR30373:SF2">
    <property type="entry name" value="UPF0603 PROTEIN YGCG"/>
    <property type="match status" value="1"/>
</dbReference>
<evidence type="ECO:0000313" key="4">
    <source>
        <dbReference type="Proteomes" id="UP000184212"/>
    </source>
</evidence>
<feature type="domain" description="TPM" evidence="2">
    <location>
        <begin position="49"/>
        <end position="172"/>
    </location>
</feature>
<accession>A0A1M5XHM4</accession>
<keyword evidence="1" id="KW-0812">Transmembrane</keyword>
<organism evidence="3 4">
    <name type="scientific">Chryseolinea serpens</name>
    <dbReference type="NCBI Taxonomy" id="947013"/>
    <lineage>
        <taxon>Bacteria</taxon>
        <taxon>Pseudomonadati</taxon>
        <taxon>Bacteroidota</taxon>
        <taxon>Cytophagia</taxon>
        <taxon>Cytophagales</taxon>
        <taxon>Fulvivirgaceae</taxon>
        <taxon>Chryseolinea</taxon>
    </lineage>
</organism>
<dbReference type="AlphaFoldDB" id="A0A1M5XHM4"/>
<gene>
    <name evidence="3" type="ORF">SAMN04488109_6570</name>
</gene>
<evidence type="ECO:0000256" key="1">
    <source>
        <dbReference type="SAM" id="Phobius"/>
    </source>
</evidence>
<keyword evidence="1" id="KW-1133">Transmembrane helix</keyword>
<feature type="transmembrane region" description="Helical" evidence="1">
    <location>
        <begin position="192"/>
        <end position="209"/>
    </location>
</feature>
<sequence>MNTLPSPRLSMKQPTCHPCMKSLYFFLLLLLPATVFAQLSIPEHGGVWVHDEANILTPSGKAQIEAMLKAERDSTSNQIAVLIIPSLQGEAIEDYSLRVAEKWGVGQKTKSNGVLFLIAIQDRRLRIETGYGLEGVLTDAMSSRINRNEVAPYFRQEKYDEGVYAGARAIIQTIKGEYKNDTPPRRKVSRRSSPWVTIIIIILVILFASRRGGGGGRRGGYWSTGGWIGGGGFGGGGGWGGGSGGGADFGGGGGFGGGGSSDSW</sequence>
<dbReference type="STRING" id="947013.SAMN04488109_6570"/>
<evidence type="ECO:0000313" key="3">
    <source>
        <dbReference type="EMBL" id="SHH99320.1"/>
    </source>
</evidence>
<dbReference type="InterPro" id="IPR007621">
    <property type="entry name" value="TPM_dom"/>
</dbReference>
<keyword evidence="4" id="KW-1185">Reference proteome</keyword>